<gene>
    <name evidence="1" type="ORF">DPEC_G00237960</name>
</gene>
<protein>
    <submittedName>
        <fullName evidence="1">Uncharacterized protein</fullName>
    </submittedName>
</protein>
<organism evidence="1 2">
    <name type="scientific">Dallia pectoralis</name>
    <name type="common">Alaska blackfish</name>
    <dbReference type="NCBI Taxonomy" id="75939"/>
    <lineage>
        <taxon>Eukaryota</taxon>
        <taxon>Metazoa</taxon>
        <taxon>Chordata</taxon>
        <taxon>Craniata</taxon>
        <taxon>Vertebrata</taxon>
        <taxon>Euteleostomi</taxon>
        <taxon>Actinopterygii</taxon>
        <taxon>Neopterygii</taxon>
        <taxon>Teleostei</taxon>
        <taxon>Protacanthopterygii</taxon>
        <taxon>Esociformes</taxon>
        <taxon>Umbridae</taxon>
        <taxon>Dallia</taxon>
    </lineage>
</organism>
<reference evidence="1" key="1">
    <citation type="submission" date="2021-05" db="EMBL/GenBank/DDBJ databases">
        <authorList>
            <person name="Pan Q."/>
            <person name="Jouanno E."/>
            <person name="Zahm M."/>
            <person name="Klopp C."/>
            <person name="Cabau C."/>
            <person name="Louis A."/>
            <person name="Berthelot C."/>
            <person name="Parey E."/>
            <person name="Roest Crollius H."/>
            <person name="Montfort J."/>
            <person name="Robinson-Rechavi M."/>
            <person name="Bouchez O."/>
            <person name="Lampietro C."/>
            <person name="Lopez Roques C."/>
            <person name="Donnadieu C."/>
            <person name="Postlethwait J."/>
            <person name="Bobe J."/>
            <person name="Dillon D."/>
            <person name="Chandos A."/>
            <person name="von Hippel F."/>
            <person name="Guiguen Y."/>
        </authorList>
    </citation>
    <scope>NUCLEOTIDE SEQUENCE</scope>
    <source>
        <strain evidence="1">YG-Jan2019</strain>
    </source>
</reference>
<proteinExistence type="predicted"/>
<accession>A0ACC2FZ00</accession>
<dbReference type="EMBL" id="CM055747">
    <property type="protein sequence ID" value="KAJ7996526.1"/>
    <property type="molecule type" value="Genomic_DNA"/>
</dbReference>
<keyword evidence="2" id="KW-1185">Reference proteome</keyword>
<evidence type="ECO:0000313" key="2">
    <source>
        <dbReference type="Proteomes" id="UP001157502"/>
    </source>
</evidence>
<name>A0ACC2FZ00_DALPE</name>
<dbReference type="Proteomes" id="UP001157502">
    <property type="component" value="Chromosome 20"/>
</dbReference>
<sequence length="98" mass="10791">MASRWCSAGTNILRVSVLARWPHHGSGGLPMDRVAEGVITKVEPGEGHLARFRNNEGKVSISLPVENDGARCWGATTSWPTHLLDLRYPVHCRSHPEP</sequence>
<comment type="caution">
    <text evidence="1">The sequence shown here is derived from an EMBL/GenBank/DDBJ whole genome shotgun (WGS) entry which is preliminary data.</text>
</comment>
<evidence type="ECO:0000313" key="1">
    <source>
        <dbReference type="EMBL" id="KAJ7996526.1"/>
    </source>
</evidence>